<feature type="repeat" description="ANK" evidence="2">
    <location>
        <begin position="1114"/>
        <end position="1136"/>
    </location>
</feature>
<dbReference type="Pfam" id="PF17107">
    <property type="entry name" value="SesA"/>
    <property type="match status" value="1"/>
</dbReference>
<dbReference type="SUPFAM" id="SSF48403">
    <property type="entry name" value="Ankyrin repeat"/>
    <property type="match status" value="1"/>
</dbReference>
<comment type="caution">
    <text evidence="4">The sequence shown here is derived from an EMBL/GenBank/DDBJ whole genome shotgun (WGS) entry which is preliminary data.</text>
</comment>
<protein>
    <recommendedName>
        <fullName evidence="3">NACHT domain-containing protein</fullName>
    </recommendedName>
</protein>
<dbReference type="RefSeq" id="XP_064724701.1">
    <property type="nucleotide sequence ID" value="XM_064879527.1"/>
</dbReference>
<evidence type="ECO:0000313" key="4">
    <source>
        <dbReference type="EMBL" id="KAK5936611.1"/>
    </source>
</evidence>
<dbReference type="InterPro" id="IPR031352">
    <property type="entry name" value="SesA"/>
</dbReference>
<evidence type="ECO:0000259" key="3">
    <source>
        <dbReference type="PROSITE" id="PS50837"/>
    </source>
</evidence>
<keyword evidence="2" id="KW-0040">ANK repeat</keyword>
<dbReference type="InterPro" id="IPR056884">
    <property type="entry name" value="NPHP3-like_N"/>
</dbReference>
<dbReference type="PROSITE" id="PS50837">
    <property type="entry name" value="NACHT"/>
    <property type="match status" value="1"/>
</dbReference>
<dbReference type="SUPFAM" id="SSF52540">
    <property type="entry name" value="P-loop containing nucleoside triphosphate hydrolases"/>
    <property type="match status" value="1"/>
</dbReference>
<evidence type="ECO:0000256" key="1">
    <source>
        <dbReference type="ARBA" id="ARBA00022737"/>
    </source>
</evidence>
<dbReference type="PROSITE" id="PS50297">
    <property type="entry name" value="ANK_REP_REGION"/>
    <property type="match status" value="1"/>
</dbReference>
<dbReference type="InterPro" id="IPR002110">
    <property type="entry name" value="Ankyrin_rpt"/>
</dbReference>
<dbReference type="Gene3D" id="1.25.40.20">
    <property type="entry name" value="Ankyrin repeat-containing domain"/>
    <property type="match status" value="3"/>
</dbReference>
<keyword evidence="1" id="KW-0677">Repeat</keyword>
<dbReference type="Pfam" id="PF12796">
    <property type="entry name" value="Ank_2"/>
    <property type="match status" value="2"/>
</dbReference>
<dbReference type="SMART" id="SM00248">
    <property type="entry name" value="ANK"/>
    <property type="match status" value="10"/>
</dbReference>
<dbReference type="Pfam" id="PF24883">
    <property type="entry name" value="NPHP3_N"/>
    <property type="match status" value="1"/>
</dbReference>
<dbReference type="Gene3D" id="3.40.50.300">
    <property type="entry name" value="P-loop containing nucleotide triphosphate hydrolases"/>
    <property type="match status" value="1"/>
</dbReference>
<reference evidence="4 5" key="1">
    <citation type="journal article" date="2023" name="Res Sq">
        <title>Genomic and morphological characterization of Knufia obscura isolated from the Mars 2020 spacecraft assembly facility.</title>
        <authorList>
            <person name="Chander A.M."/>
            <person name="Teixeira M.M."/>
            <person name="Singh N.K."/>
            <person name="Williams M.P."/>
            <person name="Parker C.W."/>
            <person name="Leo P."/>
            <person name="Stajich J.E."/>
            <person name="Torok T."/>
            <person name="Tighe S."/>
            <person name="Mason C.E."/>
            <person name="Venkateswaran K."/>
        </authorList>
    </citation>
    <scope>NUCLEOTIDE SEQUENCE [LARGE SCALE GENOMIC DNA]</scope>
    <source>
        <strain evidence="4 5">CCFEE 5817</strain>
    </source>
</reference>
<accession>A0ABR0R7L6</accession>
<name>A0ABR0R7L6_9EURO</name>
<dbReference type="Proteomes" id="UP001334248">
    <property type="component" value="Unassembled WGS sequence"/>
</dbReference>
<gene>
    <name evidence="4" type="ORF">PMZ80_011139</name>
</gene>
<feature type="domain" description="NACHT" evidence="3">
    <location>
        <begin position="263"/>
        <end position="422"/>
    </location>
</feature>
<dbReference type="InterPro" id="IPR036770">
    <property type="entry name" value="Ankyrin_rpt-contain_sf"/>
</dbReference>
<dbReference type="GeneID" id="90004588"/>
<dbReference type="InterPro" id="IPR027417">
    <property type="entry name" value="P-loop_NTPase"/>
</dbReference>
<sequence>MLASSVSNWSATAPQALLLHIHPQFWDHLRQLFGGAIWMAEVAAAIGLVASIASLVDLSVKVITRLSQFTSQTTDVPESFRSLTDGLPLLTGTLRSIRARAQAGHVPDEIAKHLQRLVESISDEVRALQQCLDRTIPAAGASRVERALKALKSLAKDDKVKETISKIHNSIGVLVLHQTTQNVDTNDRILQELVELKPKVSITPLKGSSLPNDSASHADFQQKLVRLFRLEDRPSGDEPLAGTCTWSTTTKQYQQWLEDPQSAVLWLTGYAGCGKSVLTKFLVEILQKLDPLDPKAHGPDSVVLFFSCDRDRDGELGAQTLLKGLISRALGLYNSLIEVIKARYESVSFEQDPPFELLWKVFETIMQQIAHRQCFIVIDALDECEQYSSLRLLTKFLSILQRRSILPKSPTRTIKFVISGRPYIKTLWSASEATLSHYNIPLETCPEGSRNDIRLFIKHEVDLLQQLAIVSQETGIKLRMRLTELAENSFLWLKVVLEHLKSGSGYHEQDVEAQLADIPAKLQDAYARYLPSFSGDDSERQCCYLQLMMASIRPPSLEEVDLLVSANRHKVFSVSHREDPRVVEHSLRHKLGPLIRISTDAHVYFVHQTVKGYLSKKHQGPLHLAFHDDSLTEKFCHLFMAQSCINYLLHEDLSTDLFQNDGLSSATSGSPVSAGRQQVCDAEEVFGALFELRTPALREDLVCDDRTCAQIACSFPAYDYAATNWAHHFSKSENVAPKELCQAAMQLLQHDSPVTRNWYLYASDASHTQMPGLSDVDEVVLAALLNLPGRLAVLLENTNISDESLSTALFWAASKGQGGIVTLLLERGAQAGSMSALHVAIQGGFEHVVSLLLGKGGVDLNLCKFDQSPPLILAAQYNHFGILDMLLGQHGIDINQTGRSGNTAIIEAIRWSSSESITALLRHDTRVVNAIDRNGCNALIHAAKEGNEFAINKIVPLRVANIDLVDNQGRNAMSHAASRGNLLVVRRLFHAQCSVAAQDTTGRNAISWAASSNLASQRQGNAKMSVLEYLVKKCPTDADIEDENGWTPLSWTLLPPSSLDAVKILVEKGGANVNKCDNPGGKSLLSWAASDGLLQIVQYMLQECDADPNAQDRDGCAPLTYAARSGRTDVVNLLLDDKRVIVDLCDNHGRTAEAWARLNSHHGIASQVSALSAEQARHVR</sequence>
<dbReference type="PANTHER" id="PTHR10039">
    <property type="entry name" value="AMELOGENIN"/>
    <property type="match status" value="1"/>
</dbReference>
<dbReference type="InterPro" id="IPR007111">
    <property type="entry name" value="NACHT_NTPase"/>
</dbReference>
<proteinExistence type="predicted"/>
<evidence type="ECO:0000256" key="2">
    <source>
        <dbReference type="PROSITE-ProRule" id="PRU00023"/>
    </source>
</evidence>
<organism evidence="4 5">
    <name type="scientific">Knufia obscura</name>
    <dbReference type="NCBI Taxonomy" id="1635080"/>
    <lineage>
        <taxon>Eukaryota</taxon>
        <taxon>Fungi</taxon>
        <taxon>Dikarya</taxon>
        <taxon>Ascomycota</taxon>
        <taxon>Pezizomycotina</taxon>
        <taxon>Eurotiomycetes</taxon>
        <taxon>Chaetothyriomycetidae</taxon>
        <taxon>Chaetothyriales</taxon>
        <taxon>Trichomeriaceae</taxon>
        <taxon>Knufia</taxon>
    </lineage>
</organism>
<keyword evidence="5" id="KW-1185">Reference proteome</keyword>
<dbReference type="PROSITE" id="PS50088">
    <property type="entry name" value="ANK_REPEAT"/>
    <property type="match status" value="1"/>
</dbReference>
<evidence type="ECO:0000313" key="5">
    <source>
        <dbReference type="Proteomes" id="UP001334248"/>
    </source>
</evidence>
<dbReference type="EMBL" id="JAVHJV010000026">
    <property type="protein sequence ID" value="KAK5936611.1"/>
    <property type="molecule type" value="Genomic_DNA"/>
</dbReference>